<evidence type="ECO:0000256" key="5">
    <source>
        <dbReference type="SAM" id="Phobius"/>
    </source>
</evidence>
<reference evidence="7 8" key="1">
    <citation type="submission" date="2018-09" db="EMBL/GenBank/DDBJ databases">
        <title>YIM PH 21725 draft genome.</title>
        <authorList>
            <person name="Miao C."/>
        </authorList>
    </citation>
    <scope>NUCLEOTIDE SEQUENCE [LARGE SCALE GENOMIC DNA]</scope>
    <source>
        <strain evidence="8">YIM PH21725</strain>
    </source>
</reference>
<evidence type="ECO:0000256" key="4">
    <source>
        <dbReference type="ARBA" id="ARBA00023136"/>
    </source>
</evidence>
<keyword evidence="8" id="KW-1185">Reference proteome</keyword>
<dbReference type="RefSeq" id="WP_120023765.1">
    <property type="nucleotide sequence ID" value="NZ_QZFV01000078.1"/>
</dbReference>
<comment type="caution">
    <text evidence="7">The sequence shown here is derived from an EMBL/GenBank/DDBJ whole genome shotgun (WGS) entry which is preliminary data.</text>
</comment>
<dbReference type="GO" id="GO:0016020">
    <property type="term" value="C:membrane"/>
    <property type="evidence" value="ECO:0007669"/>
    <property type="project" value="UniProtKB-SubCell"/>
</dbReference>
<keyword evidence="7" id="KW-0436">Ligase</keyword>
<dbReference type="EMBL" id="QZFV01000078">
    <property type="protein sequence ID" value="RJQ85473.1"/>
    <property type="molecule type" value="Genomic_DNA"/>
</dbReference>
<feature type="domain" description="O-antigen ligase-related" evidence="6">
    <location>
        <begin position="209"/>
        <end position="354"/>
    </location>
</feature>
<dbReference type="PANTHER" id="PTHR37422:SF13">
    <property type="entry name" value="LIPOPOLYSACCHARIDE BIOSYNTHESIS PROTEIN PA4999-RELATED"/>
    <property type="match status" value="1"/>
</dbReference>
<protein>
    <submittedName>
        <fullName evidence="7">O-antigen ligase domain-containing protein</fullName>
    </submittedName>
</protein>
<dbReference type="PANTHER" id="PTHR37422">
    <property type="entry name" value="TEICHURONIC ACID BIOSYNTHESIS PROTEIN TUAE"/>
    <property type="match status" value="1"/>
</dbReference>
<keyword evidence="3 5" id="KW-1133">Transmembrane helix</keyword>
<dbReference type="Proteomes" id="UP000285112">
    <property type="component" value="Unassembled WGS sequence"/>
</dbReference>
<feature type="transmembrane region" description="Helical" evidence="5">
    <location>
        <begin position="108"/>
        <end position="125"/>
    </location>
</feature>
<feature type="transmembrane region" description="Helical" evidence="5">
    <location>
        <begin position="224"/>
        <end position="240"/>
    </location>
</feature>
<gene>
    <name evidence="7" type="ORF">D5S19_13890</name>
</gene>
<dbReference type="GO" id="GO:0016874">
    <property type="term" value="F:ligase activity"/>
    <property type="evidence" value="ECO:0007669"/>
    <property type="project" value="UniProtKB-KW"/>
</dbReference>
<feature type="transmembrane region" description="Helical" evidence="5">
    <location>
        <begin position="52"/>
        <end position="70"/>
    </location>
</feature>
<feature type="transmembrane region" description="Helical" evidence="5">
    <location>
        <begin position="137"/>
        <end position="159"/>
    </location>
</feature>
<dbReference type="InterPro" id="IPR051533">
    <property type="entry name" value="WaaL-like"/>
</dbReference>
<evidence type="ECO:0000313" key="7">
    <source>
        <dbReference type="EMBL" id="RJQ85473.1"/>
    </source>
</evidence>
<feature type="transmembrane region" description="Helical" evidence="5">
    <location>
        <begin position="82"/>
        <end position="102"/>
    </location>
</feature>
<evidence type="ECO:0000256" key="3">
    <source>
        <dbReference type="ARBA" id="ARBA00022989"/>
    </source>
</evidence>
<keyword evidence="4 5" id="KW-0472">Membrane</keyword>
<name>A0A419I4Q3_9PSEU</name>
<dbReference type="AlphaFoldDB" id="A0A419I4Q3"/>
<dbReference type="OrthoDB" id="3442067at2"/>
<evidence type="ECO:0000256" key="2">
    <source>
        <dbReference type="ARBA" id="ARBA00022692"/>
    </source>
</evidence>
<dbReference type="Pfam" id="PF04932">
    <property type="entry name" value="Wzy_C"/>
    <property type="match status" value="1"/>
</dbReference>
<evidence type="ECO:0000256" key="1">
    <source>
        <dbReference type="ARBA" id="ARBA00004141"/>
    </source>
</evidence>
<evidence type="ECO:0000259" key="6">
    <source>
        <dbReference type="Pfam" id="PF04932"/>
    </source>
</evidence>
<organism evidence="7 8">
    <name type="scientific">Amycolatopsis panacis</name>
    <dbReference type="NCBI Taxonomy" id="2340917"/>
    <lineage>
        <taxon>Bacteria</taxon>
        <taxon>Bacillati</taxon>
        <taxon>Actinomycetota</taxon>
        <taxon>Actinomycetes</taxon>
        <taxon>Pseudonocardiales</taxon>
        <taxon>Pseudonocardiaceae</taxon>
        <taxon>Amycolatopsis</taxon>
    </lineage>
</organism>
<accession>A0A419I4Q3</accession>
<comment type="subcellular location">
    <subcellularLocation>
        <location evidence="1">Membrane</location>
        <topology evidence="1">Multi-pass membrane protein</topology>
    </subcellularLocation>
</comment>
<sequence length="436" mass="46153">MTSTAVTAPPVTEFVAPARPWRGTAERAAALAACTAMAFQPILRPAGPGNSAPVDLFTAATVLLVAVWAATSGRKLGAPYALPLGVLIVAGAIAGLAGPLPGTSLLELSQDLVLLAWGVALYNIARRPGVLRMLTTTFAWASIGWATLVVVGWLANITAIEGLSPTEGDRVLFTLGDPNYASAYWVVSLLVVFAAKRPRHWALRWFGYAMLIWAIALTESNGGVLELLVGLGFLGVVACYRRRGIVGVLAFAMLVASVVGVGTQVLPFSRLQTWALQSGQSYLVNSLGRSQGSSSQRALLIQESLQLYQSDGLLGSGPRTTKQLLIDRNYPYAKEAHDDYLAALTERGVLGVAGMAMLVLAAGWRAGRALRAPPGQGFAAEVPRPAGIVAALLVMALAGTYYQVLHFRFVWIVLVFVAVLASRPDAGYAESRRMPS</sequence>
<keyword evidence="2 5" id="KW-0812">Transmembrane</keyword>
<dbReference type="InterPro" id="IPR007016">
    <property type="entry name" value="O-antigen_ligase-rel_domated"/>
</dbReference>
<feature type="transmembrane region" description="Helical" evidence="5">
    <location>
        <begin position="247"/>
        <end position="266"/>
    </location>
</feature>
<feature type="transmembrane region" description="Helical" evidence="5">
    <location>
        <begin position="409"/>
        <end position="426"/>
    </location>
</feature>
<feature type="transmembrane region" description="Helical" evidence="5">
    <location>
        <begin position="348"/>
        <end position="366"/>
    </location>
</feature>
<evidence type="ECO:0000313" key="8">
    <source>
        <dbReference type="Proteomes" id="UP000285112"/>
    </source>
</evidence>
<feature type="transmembrane region" description="Helical" evidence="5">
    <location>
        <begin position="179"/>
        <end position="195"/>
    </location>
</feature>
<feature type="transmembrane region" description="Helical" evidence="5">
    <location>
        <begin position="202"/>
        <end position="218"/>
    </location>
</feature>
<proteinExistence type="predicted"/>